<name>A0A1Y3U5G6_9ACTN</name>
<evidence type="ECO:0000259" key="4">
    <source>
        <dbReference type="SMART" id="SM00927"/>
    </source>
</evidence>
<protein>
    <recommendedName>
        <fullName evidence="4">DNA mismatch repair MutH/Type II restriction enzyme Sau3AI domain-containing protein</fullName>
    </recommendedName>
</protein>
<dbReference type="GO" id="GO:0004519">
    <property type="term" value="F:endonuclease activity"/>
    <property type="evidence" value="ECO:0007669"/>
    <property type="project" value="UniProtKB-KW"/>
</dbReference>
<keyword evidence="3" id="KW-0378">Hydrolase</keyword>
<keyword evidence="2" id="KW-0255">Endonuclease</keyword>
<gene>
    <name evidence="5" type="ORF">B5G21_01655</name>
</gene>
<dbReference type="SUPFAM" id="SSF52980">
    <property type="entry name" value="Restriction endonuclease-like"/>
    <property type="match status" value="1"/>
</dbReference>
<keyword evidence="6" id="KW-1185">Reference proteome</keyword>
<dbReference type="Gene3D" id="3.40.600.10">
    <property type="entry name" value="DNA mismatch repair MutH/Restriction endonuclease, type II"/>
    <property type="match status" value="1"/>
</dbReference>
<dbReference type="STRING" id="1118060.GCA_000311845_01819"/>
<dbReference type="EMBL" id="NFHO01000002">
    <property type="protein sequence ID" value="OUN44013.1"/>
    <property type="molecule type" value="Genomic_DNA"/>
</dbReference>
<dbReference type="InterPro" id="IPR037057">
    <property type="entry name" value="DNA_rep_MutH/T2_RE_sf"/>
</dbReference>
<dbReference type="Proteomes" id="UP000196560">
    <property type="component" value="Unassembled WGS sequence"/>
</dbReference>
<dbReference type="GO" id="GO:0016787">
    <property type="term" value="F:hydrolase activity"/>
    <property type="evidence" value="ECO:0007669"/>
    <property type="project" value="UniProtKB-KW"/>
</dbReference>
<sequence length="180" mass="21052">MHVEQTTYDASSVESILRYARQLEGTTLRDACEIDEVANPRKRRGSFGNALEKYFFHYDINNSPDADFREAETELKSTPLRKKKNGEFSAKERLVISKINYMTVVDETWETSSLQKKLHKILLVARWAGLTDFIIRKIVSLPIVERFRKRRQARLLNEYRSNHSAGRHGKLRCSLEFSDR</sequence>
<dbReference type="SMART" id="SM00927">
    <property type="entry name" value="MutH"/>
    <property type="match status" value="1"/>
</dbReference>
<dbReference type="RefSeq" id="WP_087185777.1">
    <property type="nucleotide sequence ID" value="NZ_NFHO01000002.1"/>
</dbReference>
<dbReference type="GO" id="GO:0003677">
    <property type="term" value="F:DNA binding"/>
    <property type="evidence" value="ECO:0007669"/>
    <property type="project" value="InterPro"/>
</dbReference>
<keyword evidence="1" id="KW-0540">Nuclease</keyword>
<evidence type="ECO:0000313" key="6">
    <source>
        <dbReference type="Proteomes" id="UP000196560"/>
    </source>
</evidence>
<comment type="caution">
    <text evidence="5">The sequence shown here is derived from an EMBL/GenBank/DDBJ whole genome shotgun (WGS) entry which is preliminary data.</text>
</comment>
<dbReference type="InterPro" id="IPR011335">
    <property type="entry name" value="Restrct_endonuc-II-like"/>
</dbReference>
<dbReference type="Pfam" id="PF02976">
    <property type="entry name" value="MutH"/>
    <property type="match status" value="1"/>
</dbReference>
<dbReference type="AlphaFoldDB" id="A0A1Y3U5G6"/>
<evidence type="ECO:0000313" key="5">
    <source>
        <dbReference type="EMBL" id="OUN44013.1"/>
    </source>
</evidence>
<evidence type="ECO:0000256" key="2">
    <source>
        <dbReference type="ARBA" id="ARBA00022759"/>
    </source>
</evidence>
<dbReference type="InterPro" id="IPR011337">
    <property type="entry name" value="DNA_rep_MutH/RE_typeII_Sau3AI"/>
</dbReference>
<evidence type="ECO:0000256" key="1">
    <source>
        <dbReference type="ARBA" id="ARBA00022722"/>
    </source>
</evidence>
<reference evidence="6" key="1">
    <citation type="submission" date="2017-04" db="EMBL/GenBank/DDBJ databases">
        <title>Function of individual gut microbiota members based on whole genome sequencing of pure cultures obtained from chicken caecum.</title>
        <authorList>
            <person name="Medvecky M."/>
            <person name="Cejkova D."/>
            <person name="Polansky O."/>
            <person name="Karasova D."/>
            <person name="Kubasova T."/>
            <person name="Cizek A."/>
            <person name="Rychlik I."/>
        </authorList>
    </citation>
    <scope>NUCLEOTIDE SEQUENCE [LARGE SCALE GENOMIC DNA]</scope>
    <source>
        <strain evidence="6">An70</strain>
    </source>
</reference>
<feature type="domain" description="DNA mismatch repair MutH/Type II restriction enzyme Sau3AI" evidence="4">
    <location>
        <begin position="56"/>
        <end position="158"/>
    </location>
</feature>
<organism evidence="5 6">
    <name type="scientific">Enorma massiliensis</name>
    <dbReference type="NCBI Taxonomy" id="1472761"/>
    <lineage>
        <taxon>Bacteria</taxon>
        <taxon>Bacillati</taxon>
        <taxon>Actinomycetota</taxon>
        <taxon>Coriobacteriia</taxon>
        <taxon>Coriobacteriales</taxon>
        <taxon>Coriobacteriaceae</taxon>
        <taxon>Enorma</taxon>
    </lineage>
</organism>
<proteinExistence type="predicted"/>
<evidence type="ECO:0000256" key="3">
    <source>
        <dbReference type="ARBA" id="ARBA00022801"/>
    </source>
</evidence>
<accession>A0A1Y3U5G6</accession>